<sequence>MNSNIFLPHLRPTLAVVVRARRLTMPVFDGGVGGSKRNASFEITGRGMSSPSTRRYAASLRGDGAGAIIDGSSIGPRSVGEIWKVIRTSPLQYATIPAVAAFLGLYTNWVGVKMLFYPIEYTGTEWYRSSPFVPYGFLGWQGVVPCKTEKMASRLVNIVTERLLSVEEAFGNMDPAILASLLQPLVEDEIRRETRGELILTCLRPLLPYILTRIVTNLQMEIGSILDLRTVVLEAFVRDKGVLVELFQKVGRVELDFLVESGLGFGFILGLGQMIAWAMKPKPWTLPVAGAIVGYVTNWIAIKLLFDPAEPIHIARGIKVQGLFESRQVEVSDEVSPLYGFFFFDFDFDSCCRAARLHCFFLAPGKLKFGTFMAMRVLNSGRLLESLARDANDGELYAFLRRQLPYPVPEFILAAAVRAIGNAAKNQTENPELHQYMTKMLDVDKTLALRLKLLSPTEFEDLLHPVFQEDELKLIGAGGMLGAMAGLGQTRLGWGGPGATVKAIITLVVVTVSSLGYFLFKEVIEVPNEVILLEETVVVQPVNIRRRNTLLHEHSGITKRK</sequence>
<proteinExistence type="predicted"/>
<organism evidence="2 3">
    <name type="scientific">Cyclostephanos tholiformis</name>
    <dbReference type="NCBI Taxonomy" id="382380"/>
    <lineage>
        <taxon>Eukaryota</taxon>
        <taxon>Sar</taxon>
        <taxon>Stramenopiles</taxon>
        <taxon>Ochrophyta</taxon>
        <taxon>Bacillariophyta</taxon>
        <taxon>Coscinodiscophyceae</taxon>
        <taxon>Thalassiosirophycidae</taxon>
        <taxon>Stephanodiscales</taxon>
        <taxon>Stephanodiscaceae</taxon>
        <taxon>Cyclostephanos</taxon>
    </lineage>
</organism>
<reference evidence="2 3" key="1">
    <citation type="submission" date="2024-10" db="EMBL/GenBank/DDBJ databases">
        <title>Updated reference genomes for cyclostephanoid diatoms.</title>
        <authorList>
            <person name="Roberts W.R."/>
            <person name="Alverson A.J."/>
        </authorList>
    </citation>
    <scope>NUCLEOTIDE SEQUENCE [LARGE SCALE GENOMIC DNA]</scope>
    <source>
        <strain evidence="2 3">AJA228-03</strain>
    </source>
</reference>
<comment type="caution">
    <text evidence="2">The sequence shown here is derived from an EMBL/GenBank/DDBJ whole genome shotgun (WGS) entry which is preliminary data.</text>
</comment>
<protein>
    <submittedName>
        <fullName evidence="2">Uncharacterized protein</fullName>
    </submittedName>
</protein>
<gene>
    <name evidence="2" type="ORF">ACHAXA_007096</name>
</gene>
<accession>A0ABD3RZ76</accession>
<dbReference type="EMBL" id="JALLPB020000102">
    <property type="protein sequence ID" value="KAL3817506.1"/>
    <property type="molecule type" value="Genomic_DNA"/>
</dbReference>
<feature type="transmembrane region" description="Helical" evidence="1">
    <location>
        <begin position="257"/>
        <end position="278"/>
    </location>
</feature>
<evidence type="ECO:0000313" key="2">
    <source>
        <dbReference type="EMBL" id="KAL3817506.1"/>
    </source>
</evidence>
<keyword evidence="1" id="KW-1133">Transmembrane helix</keyword>
<feature type="transmembrane region" description="Helical" evidence="1">
    <location>
        <begin position="284"/>
        <end position="306"/>
    </location>
</feature>
<evidence type="ECO:0000256" key="1">
    <source>
        <dbReference type="SAM" id="Phobius"/>
    </source>
</evidence>
<dbReference type="Proteomes" id="UP001530377">
    <property type="component" value="Unassembled WGS sequence"/>
</dbReference>
<name>A0ABD3RZ76_9STRA</name>
<keyword evidence="1" id="KW-0472">Membrane</keyword>
<dbReference type="PANTHER" id="PTHR35791">
    <property type="entry name" value="UPF0754 MEMBRANE PROTEIN YHEB"/>
    <property type="match status" value="1"/>
</dbReference>
<keyword evidence="1" id="KW-0812">Transmembrane</keyword>
<dbReference type="AlphaFoldDB" id="A0ABD3RZ76"/>
<evidence type="ECO:0000313" key="3">
    <source>
        <dbReference type="Proteomes" id="UP001530377"/>
    </source>
</evidence>
<keyword evidence="3" id="KW-1185">Reference proteome</keyword>
<dbReference type="PANTHER" id="PTHR35791:SF1">
    <property type="entry name" value="UPF0754 MEMBRANE PROTEIN YHEB"/>
    <property type="match status" value="1"/>
</dbReference>